<organism evidence="1 2">
    <name type="scientific">Desulfatitalea alkaliphila</name>
    <dbReference type="NCBI Taxonomy" id="2929485"/>
    <lineage>
        <taxon>Bacteria</taxon>
        <taxon>Pseudomonadati</taxon>
        <taxon>Thermodesulfobacteriota</taxon>
        <taxon>Desulfobacteria</taxon>
        <taxon>Desulfobacterales</taxon>
        <taxon>Desulfosarcinaceae</taxon>
        <taxon>Desulfatitalea</taxon>
    </lineage>
</organism>
<dbReference type="Pfam" id="PF05069">
    <property type="entry name" value="Phage_tail_S"/>
    <property type="match status" value="1"/>
</dbReference>
<evidence type="ECO:0000313" key="1">
    <source>
        <dbReference type="EMBL" id="MCJ8501420.1"/>
    </source>
</evidence>
<dbReference type="RefSeq" id="WP_246909012.1">
    <property type="nucleotide sequence ID" value="NZ_JALJRB010000013.1"/>
</dbReference>
<protein>
    <submittedName>
        <fullName evidence="1">Phage virion morphogenesis protein</fullName>
    </submittedName>
</protein>
<proteinExistence type="predicted"/>
<name>A0AA41UJ28_9BACT</name>
<reference evidence="1" key="1">
    <citation type="submission" date="2022-04" db="EMBL/GenBank/DDBJ databases">
        <title>Desulfatitalea alkaliphila sp. nov., a novel anaerobic sulfate-reducing bacterium isolated from terrestrial mud volcano, Taman Peninsula, Russia.</title>
        <authorList>
            <person name="Khomyakova M.A."/>
            <person name="Merkel A.Y."/>
            <person name="Slobodkin A.I."/>
        </authorList>
    </citation>
    <scope>NUCLEOTIDE SEQUENCE</scope>
    <source>
        <strain evidence="1">M08but</strain>
    </source>
</reference>
<dbReference type="AlphaFoldDB" id="A0AA41UJ28"/>
<gene>
    <name evidence="1" type="ORF">MRX98_12615</name>
</gene>
<dbReference type="InterPro" id="IPR006522">
    <property type="entry name" value="Phage_virion_morphogenesis"/>
</dbReference>
<comment type="caution">
    <text evidence="1">The sequence shown here is derived from an EMBL/GenBank/DDBJ whole genome shotgun (WGS) entry which is preliminary data.</text>
</comment>
<dbReference type="Proteomes" id="UP001165427">
    <property type="component" value="Unassembled WGS sequence"/>
</dbReference>
<keyword evidence="2" id="KW-1185">Reference proteome</keyword>
<sequence length="161" mass="17589">MGVKRTGDWNKAKAKLNGTLGPRIAMALQQATIRNALFLVREIQRGIRNQAPGGQAFAKLADSTIERKGSSKALIDTGFLINSITQKIMADKAFVGLLRGTVNKDGESMVNIGAVMEYGATINHPNGATIIIPARPFLHPVMQKYRKEIEQNYRTALKGIL</sequence>
<accession>A0AA41UJ28</accession>
<evidence type="ECO:0000313" key="2">
    <source>
        <dbReference type="Proteomes" id="UP001165427"/>
    </source>
</evidence>
<dbReference type="EMBL" id="JALJRB010000013">
    <property type="protein sequence ID" value="MCJ8501420.1"/>
    <property type="molecule type" value="Genomic_DNA"/>
</dbReference>